<feature type="non-terminal residue" evidence="1">
    <location>
        <position position="410"/>
    </location>
</feature>
<protein>
    <submittedName>
        <fullName evidence="1">Uncharacterized protein</fullName>
    </submittedName>
</protein>
<feature type="non-terminal residue" evidence="1">
    <location>
        <position position="1"/>
    </location>
</feature>
<evidence type="ECO:0000313" key="1">
    <source>
        <dbReference type="EMBL" id="SVC17951.1"/>
    </source>
</evidence>
<gene>
    <name evidence="1" type="ORF">METZ01_LOCUS270805</name>
</gene>
<sequence>VKKVLLILFITLFNTSLFAEINEPGSGKINYWSDFEKYYKEELKKSQKKKQKLIIYGSTSTGGWATGTSITKEINDKSHKKAYKRCMKFAKKYTQKDCYLFAIDDEVVWNFDAVVVKKTIYNTDLSELPIGDRALAIVLEEDKKPGRFFEDQPDVNDDYQMHVVYTLYKDSKDKEGDINGKLEELIKLADDWIYETTKKANQKSNTMNGEGQRIKWDRREDGKLDISFVRLAVTKKEMKKCPDPYGSCGNLYGRTIVNSGFNNPKKIYFNFGDFAYGEWPYSGGFPIFSVFAKHKGDPLKTSEWPYFVLHEGLHAMGGIYTCAPNYIEGHNTKKTKDLMSRQGDGTNHTLDPKNDDYWGHNIKTCPDMQDSVYFTPTSDTPFDPFEVTCLTKDKWKLTKHNYEKYMDEEG</sequence>
<reference evidence="1" key="1">
    <citation type="submission" date="2018-05" db="EMBL/GenBank/DDBJ databases">
        <authorList>
            <person name="Lanie J.A."/>
            <person name="Ng W.-L."/>
            <person name="Kazmierczak K.M."/>
            <person name="Andrzejewski T.M."/>
            <person name="Davidsen T.M."/>
            <person name="Wayne K.J."/>
            <person name="Tettelin H."/>
            <person name="Glass J.I."/>
            <person name="Rusch D."/>
            <person name="Podicherti R."/>
            <person name="Tsui H.-C.T."/>
            <person name="Winkler M.E."/>
        </authorList>
    </citation>
    <scope>NUCLEOTIDE SEQUENCE</scope>
</reference>
<dbReference type="EMBL" id="UINC01077646">
    <property type="protein sequence ID" value="SVC17951.1"/>
    <property type="molecule type" value="Genomic_DNA"/>
</dbReference>
<dbReference type="AlphaFoldDB" id="A0A382K5L6"/>
<organism evidence="1">
    <name type="scientific">marine metagenome</name>
    <dbReference type="NCBI Taxonomy" id="408172"/>
    <lineage>
        <taxon>unclassified sequences</taxon>
        <taxon>metagenomes</taxon>
        <taxon>ecological metagenomes</taxon>
    </lineage>
</organism>
<accession>A0A382K5L6</accession>
<proteinExistence type="predicted"/>
<name>A0A382K5L6_9ZZZZ</name>